<protein>
    <recommendedName>
        <fullName evidence="4">Tubulin polyglutamylase TTLL6</fullName>
    </recommendedName>
</protein>
<dbReference type="Pfam" id="PF03133">
    <property type="entry name" value="TTL"/>
    <property type="match status" value="1"/>
</dbReference>
<dbReference type="EMBL" id="CAXIEN010000083">
    <property type="protein sequence ID" value="CAL1275253.1"/>
    <property type="molecule type" value="Genomic_DNA"/>
</dbReference>
<evidence type="ECO:0000313" key="2">
    <source>
        <dbReference type="EMBL" id="CAL1275253.1"/>
    </source>
</evidence>
<evidence type="ECO:0000313" key="3">
    <source>
        <dbReference type="Proteomes" id="UP001497382"/>
    </source>
</evidence>
<reference evidence="2 3" key="1">
    <citation type="submission" date="2024-04" db="EMBL/GenBank/DDBJ databases">
        <authorList>
            <person name="Rising A."/>
            <person name="Reimegard J."/>
            <person name="Sonavane S."/>
            <person name="Akerstrom W."/>
            <person name="Nylinder S."/>
            <person name="Hedman E."/>
            <person name="Kallberg Y."/>
        </authorList>
    </citation>
    <scope>NUCLEOTIDE SEQUENCE [LARGE SCALE GENOMIC DNA]</scope>
</reference>
<dbReference type="PROSITE" id="PS51221">
    <property type="entry name" value="TTL"/>
    <property type="match status" value="1"/>
</dbReference>
<accession>A0AAV1ZVS5</accession>
<dbReference type="AlphaFoldDB" id="A0AAV1ZVS5"/>
<gene>
    <name evidence="2" type="ORF">LARSCL_LOCUS7969</name>
</gene>
<comment type="caution">
    <text evidence="2">The sequence shown here is derived from an EMBL/GenBank/DDBJ whole genome shotgun (WGS) entry which is preliminary data.</text>
</comment>
<dbReference type="SUPFAM" id="SSF56059">
    <property type="entry name" value="Glutathione synthetase ATP-binding domain-like"/>
    <property type="match status" value="1"/>
</dbReference>
<sequence>MFKRFLFYFSKSLFYTRHLIVVFCLLTFMLCYFIVFSKFDKDTITSVSSSYCNYFMPVVKFHGISENERTLDIVKQMFQKMGYRIHTHDQMNWDIMWAHTYPFYSLAQEMAHLKPTQKVNHFPGSGFITQKSNLAALGINHIPKSFLLPKGKIDFVRYVEKNPNKFWILKSSTHRGMKLMNGTENFDDEGSFVQEFIRNPLLINKKKFDVGIYVILTSVDPLRVYVYSGDILLRFCKQNYFPLNVHLPESYIVGDDYLPVWEVPDLKFYYSELNYTAKESLNEYLQSKGKSTKRIWAQIYDTIKNVYLQTEDDLRKSAMSLGNLRNFFELVRFDFIIDEDLNVFLLEVNMSPNLSAAHFPQNKLLYEPIVYNSLSIVGLIRKFPDSFTYRGEAEVSQKDIQVFAEQCASQTCQSSCKSLMCQSCNQCMNKEMREIAKQAYLEFMNRGKYRRIFPTPTSSVRYWSNSFTSTSTTRQPLFVLLESTKKMRKGNGLLSVNGLKAMVAKFEKTGSPKVQPGRGRKPVPQDTMEAVATAIVDREQDSIAATSSARGVARNMDMPYSTNNVAEAIHLR</sequence>
<dbReference type="Gene3D" id="3.30.470.20">
    <property type="entry name" value="ATP-grasp fold, B domain"/>
    <property type="match status" value="1"/>
</dbReference>
<feature type="transmembrane region" description="Helical" evidence="1">
    <location>
        <begin position="12"/>
        <end position="35"/>
    </location>
</feature>
<keyword evidence="1" id="KW-0812">Transmembrane</keyword>
<dbReference type="Proteomes" id="UP001497382">
    <property type="component" value="Unassembled WGS sequence"/>
</dbReference>
<evidence type="ECO:0000256" key="1">
    <source>
        <dbReference type="SAM" id="Phobius"/>
    </source>
</evidence>
<proteinExistence type="predicted"/>
<keyword evidence="3" id="KW-1185">Reference proteome</keyword>
<dbReference type="InterPro" id="IPR004344">
    <property type="entry name" value="TTL/TTLL_fam"/>
</dbReference>
<dbReference type="PANTHER" id="PTHR47113">
    <property type="entry name" value="LD09343P"/>
    <property type="match status" value="1"/>
</dbReference>
<organism evidence="2 3">
    <name type="scientific">Larinioides sclopetarius</name>
    <dbReference type="NCBI Taxonomy" id="280406"/>
    <lineage>
        <taxon>Eukaryota</taxon>
        <taxon>Metazoa</taxon>
        <taxon>Ecdysozoa</taxon>
        <taxon>Arthropoda</taxon>
        <taxon>Chelicerata</taxon>
        <taxon>Arachnida</taxon>
        <taxon>Araneae</taxon>
        <taxon>Araneomorphae</taxon>
        <taxon>Entelegynae</taxon>
        <taxon>Araneoidea</taxon>
        <taxon>Araneidae</taxon>
        <taxon>Larinioides</taxon>
    </lineage>
</organism>
<dbReference type="PANTHER" id="PTHR47113:SF1">
    <property type="entry name" value="LD09343P"/>
    <property type="match status" value="1"/>
</dbReference>
<dbReference type="InterPro" id="IPR053317">
    <property type="entry name" value="Tubulin_polyglutamylase"/>
</dbReference>
<name>A0AAV1ZVS5_9ARAC</name>
<keyword evidence="1" id="KW-1133">Transmembrane helix</keyword>
<keyword evidence="1" id="KW-0472">Membrane</keyword>
<evidence type="ECO:0008006" key="4">
    <source>
        <dbReference type="Google" id="ProtNLM"/>
    </source>
</evidence>